<keyword evidence="1" id="KW-0812">Transmembrane</keyword>
<name>A0A9P4TZR9_9PEZI</name>
<accession>A0A9P4TZR9</accession>
<gene>
    <name evidence="2" type="ORF">EJ08DRAFT_173633</name>
</gene>
<evidence type="ECO:0000256" key="1">
    <source>
        <dbReference type="SAM" id="Phobius"/>
    </source>
</evidence>
<proteinExistence type="predicted"/>
<keyword evidence="3" id="KW-1185">Reference proteome</keyword>
<dbReference type="Proteomes" id="UP000800235">
    <property type="component" value="Unassembled WGS sequence"/>
</dbReference>
<reference evidence="2" key="1">
    <citation type="journal article" date="2020" name="Stud. Mycol.">
        <title>101 Dothideomycetes genomes: a test case for predicting lifestyles and emergence of pathogens.</title>
        <authorList>
            <person name="Haridas S."/>
            <person name="Albert R."/>
            <person name="Binder M."/>
            <person name="Bloem J."/>
            <person name="Labutti K."/>
            <person name="Salamov A."/>
            <person name="Andreopoulos B."/>
            <person name="Baker S."/>
            <person name="Barry K."/>
            <person name="Bills G."/>
            <person name="Bluhm B."/>
            <person name="Cannon C."/>
            <person name="Castanera R."/>
            <person name="Culley D."/>
            <person name="Daum C."/>
            <person name="Ezra D."/>
            <person name="Gonzalez J."/>
            <person name="Henrissat B."/>
            <person name="Kuo A."/>
            <person name="Liang C."/>
            <person name="Lipzen A."/>
            <person name="Lutzoni F."/>
            <person name="Magnuson J."/>
            <person name="Mondo S."/>
            <person name="Nolan M."/>
            <person name="Ohm R."/>
            <person name="Pangilinan J."/>
            <person name="Park H.-J."/>
            <person name="Ramirez L."/>
            <person name="Alfaro M."/>
            <person name="Sun H."/>
            <person name="Tritt A."/>
            <person name="Yoshinaga Y."/>
            <person name="Zwiers L.-H."/>
            <person name="Turgeon B."/>
            <person name="Goodwin S."/>
            <person name="Spatafora J."/>
            <person name="Crous P."/>
            <person name="Grigoriev I."/>
        </authorList>
    </citation>
    <scope>NUCLEOTIDE SEQUENCE</scope>
    <source>
        <strain evidence="2">CBS 130266</strain>
    </source>
</reference>
<sequence length="82" mass="9586">MSFVKMKLVPPVISYPVLLAYPFFFPPIFESIIYSASCPVPPPSAEIRGLIYIFVVFLYSRLQQDDLLRQKHRGYVSDIHHW</sequence>
<feature type="transmembrane region" description="Helical" evidence="1">
    <location>
        <begin position="45"/>
        <end position="62"/>
    </location>
</feature>
<comment type="caution">
    <text evidence="2">The sequence shown here is derived from an EMBL/GenBank/DDBJ whole genome shotgun (WGS) entry which is preliminary data.</text>
</comment>
<dbReference type="EMBL" id="MU007030">
    <property type="protein sequence ID" value="KAF2431691.1"/>
    <property type="molecule type" value="Genomic_DNA"/>
</dbReference>
<organism evidence="2 3">
    <name type="scientific">Tothia fuscella</name>
    <dbReference type="NCBI Taxonomy" id="1048955"/>
    <lineage>
        <taxon>Eukaryota</taxon>
        <taxon>Fungi</taxon>
        <taxon>Dikarya</taxon>
        <taxon>Ascomycota</taxon>
        <taxon>Pezizomycotina</taxon>
        <taxon>Dothideomycetes</taxon>
        <taxon>Pleosporomycetidae</taxon>
        <taxon>Venturiales</taxon>
        <taxon>Cylindrosympodiaceae</taxon>
        <taxon>Tothia</taxon>
    </lineage>
</organism>
<keyword evidence="1" id="KW-0472">Membrane</keyword>
<protein>
    <submittedName>
        <fullName evidence="2">Uncharacterized protein</fullName>
    </submittedName>
</protein>
<feature type="transmembrane region" description="Helical" evidence="1">
    <location>
        <begin position="12"/>
        <end position="33"/>
    </location>
</feature>
<keyword evidence="1" id="KW-1133">Transmembrane helix</keyword>
<evidence type="ECO:0000313" key="2">
    <source>
        <dbReference type="EMBL" id="KAF2431691.1"/>
    </source>
</evidence>
<dbReference type="AlphaFoldDB" id="A0A9P4TZR9"/>
<evidence type="ECO:0000313" key="3">
    <source>
        <dbReference type="Proteomes" id="UP000800235"/>
    </source>
</evidence>